<dbReference type="Proteomes" id="UP001651158">
    <property type="component" value="Unassembled WGS sequence"/>
</dbReference>
<sequence>MVLPQVDCSRLKHQFRFLKSLANLPFPSHAKLRYLTSPLLLSSSPPLLSSNISFHASSDASRGVEFSVHHQRPTPNSRHKIGQWDLHIYSSTQSSTLSELQRLYSRLPQVLVFAKSTRACRHAHDPPLPVVVYFRSVMTSTS</sequence>
<name>A0ABR4QLV1_9CEST</name>
<reference evidence="1" key="2">
    <citation type="submission" date="2024-12" db="EMBL/GenBank/DDBJ databases">
        <authorList>
            <person name="Estrada K."/>
            <person name="Bobes R.J."/>
            <person name="Sanchez-Flores A."/>
            <person name="Laclette J.P."/>
        </authorList>
    </citation>
    <scope>NUCLEOTIDE SEQUENCE</scope>
    <source>
        <strain evidence="1">WFUcys</strain>
        <tissue evidence="1">Peritoneal cavity of infected mice</tissue>
    </source>
</reference>
<evidence type="ECO:0000313" key="3">
    <source>
        <dbReference type="Proteomes" id="UP001651158"/>
    </source>
</evidence>
<dbReference type="EMBL" id="JAKROA010000002">
    <property type="protein sequence ID" value="KAL5110454.1"/>
    <property type="molecule type" value="Genomic_DNA"/>
</dbReference>
<organism evidence="1 3">
    <name type="scientific">Taenia crassiceps</name>
    <dbReference type="NCBI Taxonomy" id="6207"/>
    <lineage>
        <taxon>Eukaryota</taxon>
        <taxon>Metazoa</taxon>
        <taxon>Spiralia</taxon>
        <taxon>Lophotrochozoa</taxon>
        <taxon>Platyhelminthes</taxon>
        <taxon>Cestoda</taxon>
        <taxon>Eucestoda</taxon>
        <taxon>Cyclophyllidea</taxon>
        <taxon>Taeniidae</taxon>
        <taxon>Taenia</taxon>
    </lineage>
</organism>
<keyword evidence="3" id="KW-1185">Reference proteome</keyword>
<evidence type="ECO:0000313" key="1">
    <source>
        <dbReference type="EMBL" id="KAL5110454.1"/>
    </source>
</evidence>
<reference evidence="1 3" key="1">
    <citation type="journal article" date="2022" name="Front. Cell. Infect. Microbiol.">
        <title>The Genomes of Two Strains of Taenia crassiceps the Animal Model for the Study of Human Cysticercosis.</title>
        <authorList>
            <person name="Bobes R.J."/>
            <person name="Estrada K."/>
            <person name="Rios-Valencia D.G."/>
            <person name="Calderon-Gallegos A."/>
            <person name="de la Torre P."/>
            <person name="Carrero J.C."/>
            <person name="Sanchez-Flores A."/>
            <person name="Laclette J.P."/>
        </authorList>
    </citation>
    <scope>NUCLEOTIDE SEQUENCE [LARGE SCALE GENOMIC DNA]</scope>
    <source>
        <strain evidence="1">WFUcys</strain>
    </source>
</reference>
<gene>
    <name evidence="1" type="ORF">TcWFU_005829</name>
    <name evidence="2" type="ORF">TcWFU_006315</name>
</gene>
<protein>
    <submittedName>
        <fullName evidence="1">Uncharacterized protein</fullName>
    </submittedName>
</protein>
<proteinExistence type="predicted"/>
<comment type="caution">
    <text evidence="1">The sequence shown here is derived from an EMBL/GenBank/DDBJ whole genome shotgun (WGS) entry which is preliminary data.</text>
</comment>
<evidence type="ECO:0000313" key="2">
    <source>
        <dbReference type="EMBL" id="KAL5110520.1"/>
    </source>
</evidence>
<dbReference type="EMBL" id="JAKROA010000002">
    <property type="protein sequence ID" value="KAL5110520.1"/>
    <property type="molecule type" value="Genomic_DNA"/>
</dbReference>
<accession>A0ABR4QLV1</accession>